<evidence type="ECO:0000313" key="1">
    <source>
        <dbReference type="EMBL" id="GAA2736789.1"/>
    </source>
</evidence>
<gene>
    <name evidence="1" type="ORF">GCM10010439_64740</name>
</gene>
<organism evidence="1 2">
    <name type="scientific">Actinocorallia aurantiaca</name>
    <dbReference type="NCBI Taxonomy" id="46204"/>
    <lineage>
        <taxon>Bacteria</taxon>
        <taxon>Bacillati</taxon>
        <taxon>Actinomycetota</taxon>
        <taxon>Actinomycetes</taxon>
        <taxon>Streptosporangiales</taxon>
        <taxon>Thermomonosporaceae</taxon>
        <taxon>Actinocorallia</taxon>
    </lineage>
</organism>
<keyword evidence="2" id="KW-1185">Reference proteome</keyword>
<sequence>MTLVRFVQDDEYWRENVGLTVQDVLDDAFWLGLGARLSGDDFPMRRWILPEGVEEPESPPSPPWSERGTFACGGRGRLSGVPYKGKVGVRIEFHEAPAAAEDFRKWDAVSETLYFSRSGRITAGSSRSTGELELGGQSLYRVRVLAERRADGTRWCLRFWKVDGDAELPRWFKRSGPPVGPECSGWEDLLAEPLWLLYQAAVAASEDQPAAWGTGAVSPGEILRFLRPYGDCEDDEVFCDGGALVEALEILVHEGLLIREAYGYRAVPDPGVPSERAARCVHDGLRFHELAVDLCSIMRWTTREQTLRVEELAERLLVSADEVRSALASCPLLRLSPDDRVSALHTWGQDAREWSFQPMFRDSYVFMEDDERPWRPSGPSTVPFGAPPAAGVIAADGRLTIWRDGESVVLIDWDEDPDFMMCCYGPEGAWETPHGIVLVQRGLELVAWNGERLPIGEGSYETPQAFSADGRHLAAVRKARRGRGQAEELHLIDLVDGSHEVIQTIEGLVPPRPDLSPAGTRTFTVEENGSSALIRDQLSGSSRLLRLPEPVSGESAVWEDDEHLLLDGREHLRVGQAARVYRLNVVSGAVERASFCGPGHNMRKLVRPWHGR</sequence>
<accession>A0ABP6H4H5</accession>
<dbReference type="EMBL" id="BAAATZ010000033">
    <property type="protein sequence ID" value="GAA2736789.1"/>
    <property type="molecule type" value="Genomic_DNA"/>
</dbReference>
<dbReference type="Proteomes" id="UP001501842">
    <property type="component" value="Unassembled WGS sequence"/>
</dbReference>
<proteinExistence type="predicted"/>
<reference evidence="2" key="1">
    <citation type="journal article" date="2019" name="Int. J. Syst. Evol. Microbiol.">
        <title>The Global Catalogue of Microorganisms (GCM) 10K type strain sequencing project: providing services to taxonomists for standard genome sequencing and annotation.</title>
        <authorList>
            <consortium name="The Broad Institute Genomics Platform"/>
            <consortium name="The Broad Institute Genome Sequencing Center for Infectious Disease"/>
            <person name="Wu L."/>
            <person name="Ma J."/>
        </authorList>
    </citation>
    <scope>NUCLEOTIDE SEQUENCE [LARGE SCALE GENOMIC DNA]</scope>
    <source>
        <strain evidence="2">JCM 8201</strain>
    </source>
</reference>
<name>A0ABP6H4H5_9ACTN</name>
<evidence type="ECO:0000313" key="2">
    <source>
        <dbReference type="Proteomes" id="UP001501842"/>
    </source>
</evidence>
<dbReference type="RefSeq" id="WP_344456427.1">
    <property type="nucleotide sequence ID" value="NZ_BAAATZ010000033.1"/>
</dbReference>
<protein>
    <submittedName>
        <fullName evidence="1">Uncharacterized protein</fullName>
    </submittedName>
</protein>
<dbReference type="SUPFAM" id="SSF82171">
    <property type="entry name" value="DPP6 N-terminal domain-like"/>
    <property type="match status" value="1"/>
</dbReference>
<comment type="caution">
    <text evidence="1">The sequence shown here is derived from an EMBL/GenBank/DDBJ whole genome shotgun (WGS) entry which is preliminary data.</text>
</comment>